<keyword evidence="1" id="KW-0812">Transmembrane</keyword>
<evidence type="ECO:0000256" key="1">
    <source>
        <dbReference type="SAM" id="Phobius"/>
    </source>
</evidence>
<comment type="caution">
    <text evidence="2">The sequence shown here is derived from an EMBL/GenBank/DDBJ whole genome shotgun (WGS) entry which is preliminary data.</text>
</comment>
<feature type="transmembrane region" description="Helical" evidence="1">
    <location>
        <begin position="431"/>
        <end position="453"/>
    </location>
</feature>
<organism evidence="2 3">
    <name type="scientific">Roseateles violae</name>
    <dbReference type="NCBI Taxonomy" id="3058042"/>
    <lineage>
        <taxon>Bacteria</taxon>
        <taxon>Pseudomonadati</taxon>
        <taxon>Pseudomonadota</taxon>
        <taxon>Betaproteobacteria</taxon>
        <taxon>Burkholderiales</taxon>
        <taxon>Sphaerotilaceae</taxon>
        <taxon>Roseateles</taxon>
    </lineage>
</organism>
<keyword evidence="1" id="KW-0472">Membrane</keyword>
<dbReference type="Gene3D" id="1.20.1640.10">
    <property type="entry name" value="Multidrug efflux transporter AcrB transmembrane domain"/>
    <property type="match status" value="2"/>
</dbReference>
<feature type="transmembrane region" description="Helical" evidence="1">
    <location>
        <begin position="360"/>
        <end position="380"/>
    </location>
</feature>
<dbReference type="PANTHER" id="PTHR32063">
    <property type="match status" value="1"/>
</dbReference>
<gene>
    <name evidence="2" type="ORF">QWJ38_15055</name>
</gene>
<feature type="transmembrane region" description="Helical" evidence="1">
    <location>
        <begin position="459"/>
        <end position="481"/>
    </location>
</feature>
<dbReference type="InterPro" id="IPR001036">
    <property type="entry name" value="Acrflvin-R"/>
</dbReference>
<protein>
    <submittedName>
        <fullName evidence="2">Efflux RND transporter permease subunit</fullName>
    </submittedName>
</protein>
<dbReference type="SUPFAM" id="SSF82866">
    <property type="entry name" value="Multidrug efflux transporter AcrB transmembrane domain"/>
    <property type="match status" value="2"/>
</dbReference>
<proteinExistence type="predicted"/>
<dbReference type="PRINTS" id="PR00702">
    <property type="entry name" value="ACRIFLAVINRP"/>
</dbReference>
<feature type="transmembrane region" description="Helical" evidence="1">
    <location>
        <begin position="1057"/>
        <end position="1077"/>
    </location>
</feature>
<feature type="transmembrane region" description="Helical" evidence="1">
    <location>
        <begin position="333"/>
        <end position="353"/>
    </location>
</feature>
<dbReference type="Proteomes" id="UP001228044">
    <property type="component" value="Unassembled WGS sequence"/>
</dbReference>
<keyword evidence="1" id="KW-1133">Transmembrane helix</keyword>
<dbReference type="RefSeq" id="WP_290359930.1">
    <property type="nucleotide sequence ID" value="NZ_JAUHHC010000004.1"/>
</dbReference>
<dbReference type="EMBL" id="JAUHHC010000004">
    <property type="protein sequence ID" value="MDN3921611.1"/>
    <property type="molecule type" value="Genomic_DNA"/>
</dbReference>
<feature type="transmembrane region" description="Helical" evidence="1">
    <location>
        <begin position="991"/>
        <end position="1010"/>
    </location>
</feature>
<feature type="transmembrane region" description="Helical" evidence="1">
    <location>
        <begin position="1083"/>
        <end position="1102"/>
    </location>
</feature>
<keyword evidence="3" id="KW-1185">Reference proteome</keyword>
<accession>A0ABT8DTI5</accession>
<dbReference type="PANTHER" id="PTHR32063:SF0">
    <property type="entry name" value="SWARMING MOTILITY PROTEIN SWRC"/>
    <property type="match status" value="1"/>
</dbReference>
<dbReference type="InterPro" id="IPR027463">
    <property type="entry name" value="AcrB_DN_DC_subdom"/>
</dbReference>
<dbReference type="SUPFAM" id="SSF82693">
    <property type="entry name" value="Multidrug efflux transporter AcrB pore domain, PN1, PN2, PC1 and PC2 subdomains"/>
    <property type="match status" value="3"/>
</dbReference>
<dbReference type="Gene3D" id="3.30.70.1320">
    <property type="entry name" value="Multidrug efflux transporter AcrB pore domain like"/>
    <property type="match status" value="1"/>
</dbReference>
<feature type="transmembrane region" description="Helical" evidence="1">
    <location>
        <begin position="1022"/>
        <end position="1045"/>
    </location>
</feature>
<evidence type="ECO:0000313" key="3">
    <source>
        <dbReference type="Proteomes" id="UP001228044"/>
    </source>
</evidence>
<feature type="transmembrane region" description="Helical" evidence="1">
    <location>
        <begin position="1114"/>
        <end position="1134"/>
    </location>
</feature>
<dbReference type="Gene3D" id="3.30.2090.10">
    <property type="entry name" value="Multidrug efflux transporter AcrB TolC docking domain, DN and DC subdomains"/>
    <property type="match status" value="2"/>
</dbReference>
<dbReference type="Gene3D" id="3.30.70.1430">
    <property type="entry name" value="Multidrug efflux transporter AcrB pore domain"/>
    <property type="match status" value="2"/>
</dbReference>
<sequence>MWITKVSIKNPVFATMVMVALCVLGLFSYSKLGVEQMPDITLPGAWIDIRYPGASPDAVERQVAKPLEEALNSIAGVNRIQSRSFEGRVQASVEFTLDTDMNRAMQDLRDRLSLAQAQFPQEVKPPFVNRFQGDNAQPVVVMALMSNTRSLRELSILADQNISKRLSRVPGVAQVAIGGMALREVRIDLDPLRLRAYGITPAEIAKALATANNDEPVGVLSDQYRDSMLRVEGRVRDPKRFADLVIAKRGDLVLTMRDLGTLVEREQELDNIARINGQQAVTFNVFKQQDANIVATGQSVKEVMEELRKTLPNDMELRLIYASSDWVKGSLDGLKHTLVEGALLTVAIVFLFLHSWRSTIITGLTLPIAVISSFIAVHAFGFTLNFMTMMALSLCIGLLIDDAIVVRENIVRHVGMGKDHHQAAFDGTNEIGLAVMATTFAICAVFVPVAFMGGIIGKFFYPFGITVTVAVMVSLFVSFTLDPMLSSVWPDPPATYLRRMPVIGHLLRATDRGMDVLHRVYEKTIDWAFSGRRYRLFVLPAWGRPFRADGSRDLSAPRRLRSVTLTPRGIVTWSGVASFVVAILLSGAVGSEFVPETDQGFTQLAVRLPVGTSLDRSSDKVAQIEEVLKGFPEIKTVSTVVGATGDGLATGRNNAQLNISLVDRKERKRSQKQIENAMREAIAKIPGVELSVGFNKPVWITILGNDSEALTQAANDLVARIKKIPGAADVDTTVKAGVPAYAVKVKESAMRELGLTAPQLASSLRAYVNGEIATYWTAPDGNQVQVLLRLPKDDRRNVEQMYKLPVAFAKDGSPITLDQVATVEPVFNPEVIRRQNLQRREAVFASTKDRPSGDVNADVQKMIKTVQLPPGVSFMVDGAGKDQAEAMKGLMGAMLLAVIFIYIVLASQFGSFLQPIAIMVSLPLSLIGVMLALLVTGSTLNVFSMIGLVMLMGLVTKNAILLVDFANHMREKGASVVEAVREAGLIRMRPIIMTTAAMIFGMLPMAIALNDGGEIQAPMGRAIIGGVITSTLLTLVVVPVIYSYLEQLVPFARRLDRVTRGALLGTVGLSLLVLAVLGMGAPMVVNGIVVVAALAMCVWTCWSYQRHNGGSPWWALAGLAGIPGFALLCFFNRLGAAASQPRPPASESDVLPAK</sequence>
<feature type="transmembrane region" description="Helical" evidence="1">
    <location>
        <begin position="942"/>
        <end position="963"/>
    </location>
</feature>
<reference evidence="2 3" key="1">
    <citation type="submission" date="2023-06" db="EMBL/GenBank/DDBJ databases">
        <title>Pelomonas sp. PFR6 16S ribosomal RNA gene Genome sequencing and assembly.</title>
        <authorList>
            <person name="Woo H."/>
        </authorList>
    </citation>
    <scope>NUCLEOTIDE SEQUENCE [LARGE SCALE GENOMIC DNA]</scope>
    <source>
        <strain evidence="2 3">PFR6</strain>
    </source>
</reference>
<dbReference type="Pfam" id="PF00873">
    <property type="entry name" value="ACR_tran"/>
    <property type="match status" value="2"/>
</dbReference>
<evidence type="ECO:0000313" key="2">
    <source>
        <dbReference type="EMBL" id="MDN3921611.1"/>
    </source>
</evidence>
<feature type="transmembrane region" description="Helical" evidence="1">
    <location>
        <begin position="12"/>
        <end position="30"/>
    </location>
</feature>
<name>A0ABT8DTI5_9BURK</name>
<dbReference type="Gene3D" id="3.30.70.1440">
    <property type="entry name" value="Multidrug efflux transporter AcrB pore domain"/>
    <property type="match status" value="1"/>
</dbReference>
<feature type="transmembrane region" description="Helical" evidence="1">
    <location>
        <begin position="890"/>
        <end position="909"/>
    </location>
</feature>
<feature type="transmembrane region" description="Helical" evidence="1">
    <location>
        <begin position="916"/>
        <end position="936"/>
    </location>
</feature>
<feature type="transmembrane region" description="Helical" evidence="1">
    <location>
        <begin position="570"/>
        <end position="589"/>
    </location>
</feature>
<dbReference type="SUPFAM" id="SSF82714">
    <property type="entry name" value="Multidrug efflux transporter AcrB TolC docking domain, DN and DC subdomains"/>
    <property type="match status" value="2"/>
</dbReference>